<keyword evidence="8 10" id="KW-0472">Membrane</keyword>
<keyword evidence="3 10" id="KW-0808">Transferase</keyword>
<dbReference type="GO" id="GO:0019367">
    <property type="term" value="P:fatty acid elongation, saturated fatty acid"/>
    <property type="evidence" value="ECO:0007669"/>
    <property type="project" value="TreeGrafter"/>
</dbReference>
<dbReference type="PROSITE" id="PS01188">
    <property type="entry name" value="ELO"/>
    <property type="match status" value="1"/>
</dbReference>
<evidence type="ECO:0000256" key="8">
    <source>
        <dbReference type="ARBA" id="ARBA00023136"/>
    </source>
</evidence>
<keyword evidence="9 10" id="KW-0275">Fatty acid biosynthesis</keyword>
<dbReference type="EMBL" id="GBBI01001446">
    <property type="protein sequence ID" value="JAC17266.1"/>
    <property type="molecule type" value="mRNA"/>
</dbReference>
<dbReference type="GO" id="GO:0005789">
    <property type="term" value="C:endoplasmic reticulum membrane"/>
    <property type="evidence" value="ECO:0007669"/>
    <property type="project" value="TreeGrafter"/>
</dbReference>
<dbReference type="GO" id="GO:0030148">
    <property type="term" value="P:sphingolipid biosynthetic process"/>
    <property type="evidence" value="ECO:0007669"/>
    <property type="project" value="TreeGrafter"/>
</dbReference>
<dbReference type="PANTHER" id="PTHR11157">
    <property type="entry name" value="FATTY ACID ACYL TRANSFERASE-RELATED"/>
    <property type="match status" value="1"/>
</dbReference>
<evidence type="ECO:0000256" key="9">
    <source>
        <dbReference type="ARBA" id="ARBA00023160"/>
    </source>
</evidence>
<dbReference type="PANTHER" id="PTHR11157:SF103">
    <property type="entry name" value="ELONGATION OF VERY LONG CHAIN FATTY ACIDS PROTEIN"/>
    <property type="match status" value="1"/>
</dbReference>
<reference evidence="11" key="1">
    <citation type="journal article" date="2014" name="PLoS Negl. Trop. Dis.">
        <title>An updated insight into the Sialotranscriptome of Triatoma infestans: developmental stage and geographic variations.</title>
        <authorList>
            <person name="Schwarz A."/>
            <person name="Medrano-Mercado N."/>
            <person name="Schaub G.A."/>
            <person name="Struchiner C.J."/>
            <person name="Bargues M.D."/>
            <person name="Levy M.Z."/>
            <person name="Ribeiro J.M."/>
        </authorList>
    </citation>
    <scope>NUCLEOTIDE SEQUENCE</scope>
    <source>
        <strain evidence="11">Chile</strain>
        <tissue evidence="11">Salivary glands</tissue>
    </source>
</reference>
<evidence type="ECO:0000256" key="10">
    <source>
        <dbReference type="RuleBase" id="RU361115"/>
    </source>
</evidence>
<dbReference type="InterPro" id="IPR030457">
    <property type="entry name" value="ELO_CS"/>
</dbReference>
<name>A0A023F7B4_TRIIF</name>
<evidence type="ECO:0000256" key="1">
    <source>
        <dbReference type="ARBA" id="ARBA00004141"/>
    </source>
</evidence>
<organism evidence="11">
    <name type="scientific">Triatoma infestans</name>
    <name type="common">Assassin bug</name>
    <dbReference type="NCBI Taxonomy" id="30076"/>
    <lineage>
        <taxon>Eukaryota</taxon>
        <taxon>Metazoa</taxon>
        <taxon>Ecdysozoa</taxon>
        <taxon>Arthropoda</taxon>
        <taxon>Hexapoda</taxon>
        <taxon>Insecta</taxon>
        <taxon>Pterygota</taxon>
        <taxon>Neoptera</taxon>
        <taxon>Paraneoptera</taxon>
        <taxon>Hemiptera</taxon>
        <taxon>Heteroptera</taxon>
        <taxon>Panheteroptera</taxon>
        <taxon>Cimicomorpha</taxon>
        <taxon>Reduviidae</taxon>
        <taxon>Triatominae</taxon>
        <taxon>Triatoma</taxon>
    </lineage>
</organism>
<dbReference type="GO" id="GO:0042761">
    <property type="term" value="P:very long-chain fatty acid biosynthetic process"/>
    <property type="evidence" value="ECO:0007669"/>
    <property type="project" value="TreeGrafter"/>
</dbReference>
<dbReference type="AlphaFoldDB" id="A0A023F7B4"/>
<evidence type="ECO:0000256" key="6">
    <source>
        <dbReference type="ARBA" id="ARBA00022989"/>
    </source>
</evidence>
<feature type="transmembrane region" description="Helical" evidence="10">
    <location>
        <begin position="82"/>
        <end position="104"/>
    </location>
</feature>
<dbReference type="GO" id="GO:0034626">
    <property type="term" value="P:fatty acid elongation, polyunsaturated fatty acid"/>
    <property type="evidence" value="ECO:0007669"/>
    <property type="project" value="TreeGrafter"/>
</dbReference>
<keyword evidence="4 10" id="KW-0812">Transmembrane</keyword>
<comment type="catalytic activity">
    <reaction evidence="10">
        <text>a very-long-chain acyl-CoA + malonyl-CoA + H(+) = a very-long-chain 3-oxoacyl-CoA + CO2 + CoA</text>
        <dbReference type="Rhea" id="RHEA:32727"/>
        <dbReference type="ChEBI" id="CHEBI:15378"/>
        <dbReference type="ChEBI" id="CHEBI:16526"/>
        <dbReference type="ChEBI" id="CHEBI:57287"/>
        <dbReference type="ChEBI" id="CHEBI:57384"/>
        <dbReference type="ChEBI" id="CHEBI:90725"/>
        <dbReference type="ChEBI" id="CHEBI:90736"/>
        <dbReference type="EC" id="2.3.1.199"/>
    </reaction>
</comment>
<feature type="transmembrane region" description="Helical" evidence="10">
    <location>
        <begin position="223"/>
        <end position="241"/>
    </location>
</feature>
<evidence type="ECO:0000256" key="4">
    <source>
        <dbReference type="ARBA" id="ARBA00022692"/>
    </source>
</evidence>
<keyword evidence="2 10" id="KW-0444">Lipid biosynthesis</keyword>
<dbReference type="GO" id="GO:0009922">
    <property type="term" value="F:fatty acid elongase activity"/>
    <property type="evidence" value="ECO:0007669"/>
    <property type="project" value="UniProtKB-EC"/>
</dbReference>
<feature type="transmembrane region" description="Helical" evidence="10">
    <location>
        <begin position="49"/>
        <end position="70"/>
    </location>
</feature>
<evidence type="ECO:0000256" key="5">
    <source>
        <dbReference type="ARBA" id="ARBA00022832"/>
    </source>
</evidence>
<evidence type="ECO:0000256" key="3">
    <source>
        <dbReference type="ARBA" id="ARBA00022679"/>
    </source>
</evidence>
<dbReference type="GO" id="GO:0034625">
    <property type="term" value="P:fatty acid elongation, monounsaturated fatty acid"/>
    <property type="evidence" value="ECO:0007669"/>
    <property type="project" value="TreeGrafter"/>
</dbReference>
<dbReference type="EC" id="2.3.1.199" evidence="10"/>
<keyword evidence="7 10" id="KW-0443">Lipid metabolism</keyword>
<keyword evidence="6 10" id="KW-1133">Transmembrane helix</keyword>
<keyword evidence="5 10" id="KW-0276">Fatty acid metabolism</keyword>
<evidence type="ECO:0000256" key="2">
    <source>
        <dbReference type="ARBA" id="ARBA00022516"/>
    </source>
</evidence>
<protein>
    <recommendedName>
        <fullName evidence="10">Elongation of very long chain fatty acids protein</fullName>
        <ecNumber evidence="10">2.3.1.199</ecNumber>
    </recommendedName>
    <alternativeName>
        <fullName evidence="10">Very-long-chain 3-oxoacyl-CoA synthase</fullName>
    </alternativeName>
</protein>
<sequence length="322" mass="37346">MMNDSVVDTIQGQDDQQIMYASENVVLQDQDDYPNNSDINQWFMMESPWPVIGLATFYLFFVLKLGPNFMSNKKAFSLRPLILLYNLVQVVFSSWWSLTALLTISKTKTLTFMECACRPHIVAPEITYEIDSMAWYYLMSKFVELLDTVFFVLRRKQNQITFLHVYHHTNMAVSTWAFTKFVKGIQTLPIGLCNTFVHILMYGYYLLAALGPKVHKYLWWKKYITRAQISQFLVILIYLGLLLSGSECSVPNAFIIFAVFNTSSFLILFYKFYMASYKARSQTPKITSPAVVNNTDNMKMMELLTTNNNVTICKTTKDKKEL</sequence>
<evidence type="ECO:0000313" key="11">
    <source>
        <dbReference type="EMBL" id="JAC17266.1"/>
    </source>
</evidence>
<proteinExistence type="evidence at transcript level"/>
<comment type="similarity">
    <text evidence="10">Belongs to the ELO family.</text>
</comment>
<dbReference type="Pfam" id="PF01151">
    <property type="entry name" value="ELO"/>
    <property type="match status" value="1"/>
</dbReference>
<comment type="subcellular location">
    <subcellularLocation>
        <location evidence="1">Membrane</location>
        <topology evidence="1">Multi-pass membrane protein</topology>
    </subcellularLocation>
</comment>
<feature type="transmembrane region" description="Helical" evidence="10">
    <location>
        <begin position="188"/>
        <end position="211"/>
    </location>
</feature>
<evidence type="ECO:0000256" key="7">
    <source>
        <dbReference type="ARBA" id="ARBA00023098"/>
    </source>
</evidence>
<dbReference type="InterPro" id="IPR002076">
    <property type="entry name" value="ELO_fam"/>
</dbReference>
<accession>A0A023F7B4</accession>
<feature type="transmembrane region" description="Helical" evidence="10">
    <location>
        <begin position="253"/>
        <end position="273"/>
    </location>
</feature>